<dbReference type="InterPro" id="IPR004821">
    <property type="entry name" value="Cyt_trans-like"/>
</dbReference>
<dbReference type="SUPFAM" id="SSF52374">
    <property type="entry name" value="Nucleotidylyl transferase"/>
    <property type="match status" value="1"/>
</dbReference>
<sequence length="362" mass="41624">MTVTRGLVFGKFAPLTKGHMSFIARAAMQVGRLYLFLSYDQKFVDQQTPWMQSKLGLEDRLKDLKDFIRDWDLEKQVIVDYVDETNLPGHPHGWEGFTKLIYEKQPFVKFTHVFSSEPSYGEYFEKHFPDAVHVVIDADRQAVPISATEVRNDLLKNWTKINPSGRGRFVKKVAIVGVESTGKTTMTKQLAKHFKADFTPEVGRDICEEEYHSSEALMKREDYIRIALAHRSQENMNVEWAKTCVTFSDTTNLITHFSAVCAGKASIIDPYFHAISKEEGDNFYDLVLYLEPDVPWISDPLRLQDTPEKRKETNAKLDMMVRHCYNQVKVVYISGDDYDSRLQQAIKAVNELINSKGDSNEC</sequence>
<dbReference type="InterPro" id="IPR038727">
    <property type="entry name" value="NadR/Ttd14_AAA_dom"/>
</dbReference>
<dbReference type="Gene3D" id="3.40.50.620">
    <property type="entry name" value="HUPs"/>
    <property type="match status" value="1"/>
</dbReference>
<dbReference type="SUPFAM" id="SSF52540">
    <property type="entry name" value="P-loop containing nucleoside triphosphate hydrolases"/>
    <property type="match status" value="1"/>
</dbReference>
<dbReference type="Pfam" id="PF13521">
    <property type="entry name" value="AAA_28"/>
    <property type="match status" value="1"/>
</dbReference>
<organism evidence="2 3">
    <name type="scientific">Salmonella phage SSE121</name>
    <dbReference type="NCBI Taxonomy" id="1204529"/>
    <lineage>
        <taxon>Viruses</taxon>
        <taxon>Duplodnaviria</taxon>
        <taxon>Heunggongvirae</taxon>
        <taxon>Uroviricota</taxon>
        <taxon>Caudoviricetes</taxon>
        <taxon>Vequintavirinae</taxon>
        <taxon>Seunavirus</taxon>
        <taxon>Seunavirus SSE121</taxon>
    </lineage>
</organism>
<reference evidence="2 3" key="1">
    <citation type="submission" date="2012-06" db="EMBL/GenBank/DDBJ databases">
        <title>Bacteriophages quickly and effectively reduce contamination of various foods with Salmonella.</title>
        <authorList>
            <person name="Woolston J."/>
            <person name="Parks A.R."/>
            <person name="Hanna L.F."/>
            <person name="Charbonneau D."/>
            <person name="Sulakvelidze A."/>
        </authorList>
    </citation>
    <scope>NUCLEOTIDE SEQUENCE [LARGE SCALE GENOMIC DNA]</scope>
    <source>
        <strain evidence="2">SSE-121</strain>
    </source>
</reference>
<evidence type="ECO:0000313" key="3">
    <source>
        <dbReference type="Proteomes" id="UP000007004"/>
    </source>
</evidence>
<dbReference type="PANTHER" id="PTHR37512">
    <property type="entry name" value="TRIFUNCTIONAL NAD BIOSYNTHESIS/REGULATOR PROTEIN NADR"/>
    <property type="match status" value="1"/>
</dbReference>
<evidence type="ECO:0000259" key="1">
    <source>
        <dbReference type="Pfam" id="PF13521"/>
    </source>
</evidence>
<evidence type="ECO:0000313" key="2">
    <source>
        <dbReference type="EMBL" id="AFU63704.1"/>
    </source>
</evidence>
<dbReference type="Gene3D" id="3.40.50.300">
    <property type="entry name" value="P-loop containing nucleotide triphosphate hydrolases"/>
    <property type="match status" value="1"/>
</dbReference>
<dbReference type="NCBIfam" id="TIGR00125">
    <property type="entry name" value="cyt_tran_rel"/>
    <property type="match status" value="1"/>
</dbReference>
<dbReference type="RefSeq" id="YP_009148859.1">
    <property type="nucleotide sequence ID" value="NC_027351.1"/>
</dbReference>
<dbReference type="PANTHER" id="PTHR37512:SF1">
    <property type="entry name" value="NADR_TTD14 AAA DOMAIN-CONTAINING PROTEIN"/>
    <property type="match status" value="1"/>
</dbReference>
<feature type="domain" description="NadR/Ttd14 AAA" evidence="1">
    <location>
        <begin position="172"/>
        <end position="331"/>
    </location>
</feature>
<dbReference type="Proteomes" id="UP000007004">
    <property type="component" value="Segment"/>
</dbReference>
<dbReference type="InterPro" id="IPR014729">
    <property type="entry name" value="Rossmann-like_a/b/a_fold"/>
</dbReference>
<dbReference type="GeneID" id="24638838"/>
<dbReference type="GO" id="GO:0003824">
    <property type="term" value="F:catalytic activity"/>
    <property type="evidence" value="ECO:0007669"/>
    <property type="project" value="InterPro"/>
</dbReference>
<dbReference type="InterPro" id="IPR027417">
    <property type="entry name" value="P-loop_NTPase"/>
</dbReference>
<name>K4IEL6_9CAUD</name>
<accession>K4IEL6</accession>
<dbReference type="KEGG" id="vg:24638838"/>
<proteinExistence type="predicted"/>
<dbReference type="EMBL" id="JX181824">
    <property type="protein sequence ID" value="AFU63704.1"/>
    <property type="molecule type" value="Genomic_DNA"/>
</dbReference>
<dbReference type="InterPro" id="IPR052735">
    <property type="entry name" value="NAD_biosynth-regulator"/>
</dbReference>
<protein>
    <recommendedName>
        <fullName evidence="1">NadR/Ttd14 AAA domain-containing protein</fullName>
    </recommendedName>
</protein>
<keyword evidence="3" id="KW-1185">Reference proteome</keyword>